<gene>
    <name evidence="1" type="ORF">JOF36_004430</name>
</gene>
<organism evidence="1 2">
    <name type="scientific">Pseudonocardia parietis</name>
    <dbReference type="NCBI Taxonomy" id="570936"/>
    <lineage>
        <taxon>Bacteria</taxon>
        <taxon>Bacillati</taxon>
        <taxon>Actinomycetota</taxon>
        <taxon>Actinomycetes</taxon>
        <taxon>Pseudonocardiales</taxon>
        <taxon>Pseudonocardiaceae</taxon>
        <taxon>Pseudonocardia</taxon>
    </lineage>
</organism>
<comment type="caution">
    <text evidence="1">The sequence shown here is derived from an EMBL/GenBank/DDBJ whole genome shotgun (WGS) entry which is preliminary data.</text>
</comment>
<evidence type="ECO:0000313" key="1">
    <source>
        <dbReference type="EMBL" id="MBP2368734.1"/>
    </source>
</evidence>
<proteinExistence type="predicted"/>
<keyword evidence="2" id="KW-1185">Reference proteome</keyword>
<protein>
    <submittedName>
        <fullName evidence="1">Uncharacterized protein</fullName>
    </submittedName>
</protein>
<reference evidence="1 2" key="1">
    <citation type="submission" date="2021-03" db="EMBL/GenBank/DDBJ databases">
        <title>Sequencing the genomes of 1000 actinobacteria strains.</title>
        <authorList>
            <person name="Klenk H.-P."/>
        </authorList>
    </citation>
    <scope>NUCLEOTIDE SEQUENCE [LARGE SCALE GENOMIC DNA]</scope>
    <source>
        <strain evidence="1 2">DSM 45256</strain>
    </source>
</reference>
<dbReference type="Proteomes" id="UP001519295">
    <property type="component" value="Unassembled WGS sequence"/>
</dbReference>
<sequence length="171" mass="17313">MTTTGPVGHPDPFSVRGLREVGPLPGTRQEWVTAAARVSGVLLALRAAEAAGLAAPPPPLDGGRTLRAWARVVRPVLDRTEHVTVPIGLGDLHVLAAAAAALGTALCRVRSGGGPDPVVDVLRADAAAQQATAGQLVMQLARVHGTLTAGAPGTAGQIWQAGALSPVDDEE</sequence>
<dbReference type="EMBL" id="JAGINU010000001">
    <property type="protein sequence ID" value="MBP2368734.1"/>
    <property type="molecule type" value="Genomic_DNA"/>
</dbReference>
<dbReference type="RefSeq" id="WP_210030287.1">
    <property type="nucleotide sequence ID" value="NZ_JAGINU010000001.1"/>
</dbReference>
<name>A0ABS4VXV1_9PSEU</name>
<accession>A0ABS4VXV1</accession>
<evidence type="ECO:0000313" key="2">
    <source>
        <dbReference type="Proteomes" id="UP001519295"/>
    </source>
</evidence>